<dbReference type="InterPro" id="IPR002156">
    <property type="entry name" value="RNaseH_domain"/>
</dbReference>
<keyword evidence="7" id="KW-0479">Metal-binding</keyword>
<sequence>MKFINIYTDGACSGNQNKDNFGGWGAILEYGEKKKELFGGEKNTTNNKMELTAVLMALKALKKNNLSINIFSDSSYFVECFTKKWYVKWQQNGWQTSQKKPVENKDLWEELISLINKHNNVNFYRVKGHISLSNEAQINKWFKKFISWNGDSFSKEDFLYITKMNIRADALANMGIDESRNNK</sequence>
<dbReference type="RefSeq" id="WP_079493936.1">
    <property type="nucleotide sequence ID" value="NZ_FUZT01000010.1"/>
</dbReference>
<dbReference type="GO" id="GO:0043137">
    <property type="term" value="P:DNA replication, removal of RNA primer"/>
    <property type="evidence" value="ECO:0007669"/>
    <property type="project" value="TreeGrafter"/>
</dbReference>
<keyword evidence="10" id="KW-0460">Magnesium</keyword>
<dbReference type="InterPro" id="IPR050092">
    <property type="entry name" value="RNase_H"/>
</dbReference>
<evidence type="ECO:0000256" key="10">
    <source>
        <dbReference type="ARBA" id="ARBA00022842"/>
    </source>
</evidence>
<evidence type="ECO:0000256" key="8">
    <source>
        <dbReference type="ARBA" id="ARBA00022759"/>
    </source>
</evidence>
<evidence type="ECO:0000256" key="5">
    <source>
        <dbReference type="ARBA" id="ARBA00012180"/>
    </source>
</evidence>
<dbReference type="EMBL" id="FUZT01000010">
    <property type="protein sequence ID" value="SKC83385.1"/>
    <property type="molecule type" value="Genomic_DNA"/>
</dbReference>
<evidence type="ECO:0000256" key="4">
    <source>
        <dbReference type="ARBA" id="ARBA00011245"/>
    </source>
</evidence>
<dbReference type="Proteomes" id="UP000190285">
    <property type="component" value="Unassembled WGS sequence"/>
</dbReference>
<dbReference type="PROSITE" id="PS50879">
    <property type="entry name" value="RNASE_H_1"/>
    <property type="match status" value="1"/>
</dbReference>
<dbReference type="PANTHER" id="PTHR10642:SF26">
    <property type="entry name" value="RIBONUCLEASE H1"/>
    <property type="match status" value="1"/>
</dbReference>
<dbReference type="InterPro" id="IPR022892">
    <property type="entry name" value="RNaseHI"/>
</dbReference>
<comment type="subunit">
    <text evidence="4">Monomer.</text>
</comment>
<dbReference type="GO" id="GO:0003676">
    <property type="term" value="F:nucleic acid binding"/>
    <property type="evidence" value="ECO:0007669"/>
    <property type="project" value="InterPro"/>
</dbReference>
<keyword evidence="9" id="KW-0378">Hydrolase</keyword>
<dbReference type="EC" id="3.1.26.4" evidence="5"/>
<accession>A0A1T5M5H9</accession>
<proteinExistence type="inferred from homology"/>
<comment type="cofactor">
    <cofactor evidence="2">
        <name>Mg(2+)</name>
        <dbReference type="ChEBI" id="CHEBI:18420"/>
    </cofactor>
</comment>
<evidence type="ECO:0000259" key="11">
    <source>
        <dbReference type="PROSITE" id="PS50879"/>
    </source>
</evidence>
<evidence type="ECO:0000313" key="13">
    <source>
        <dbReference type="Proteomes" id="UP000190285"/>
    </source>
</evidence>
<dbReference type="CDD" id="cd09278">
    <property type="entry name" value="RNase_HI_prokaryote_like"/>
    <property type="match status" value="1"/>
</dbReference>
<dbReference type="Pfam" id="PF00075">
    <property type="entry name" value="RNase_H"/>
    <property type="match status" value="1"/>
</dbReference>
<protein>
    <recommendedName>
        <fullName evidence="5">ribonuclease H</fullName>
        <ecNumber evidence="5">3.1.26.4</ecNumber>
    </recommendedName>
</protein>
<evidence type="ECO:0000256" key="3">
    <source>
        <dbReference type="ARBA" id="ARBA00005300"/>
    </source>
</evidence>
<dbReference type="AlphaFoldDB" id="A0A1T5M5H9"/>
<feature type="domain" description="RNase H type-1" evidence="11">
    <location>
        <begin position="1"/>
        <end position="177"/>
    </location>
</feature>
<dbReference type="STRING" id="36842.SAMN02194393_03900"/>
<dbReference type="InterPro" id="IPR036397">
    <property type="entry name" value="RNaseH_sf"/>
</dbReference>
<reference evidence="13" key="1">
    <citation type="submission" date="2017-02" db="EMBL/GenBank/DDBJ databases">
        <authorList>
            <person name="Varghese N."/>
            <person name="Submissions S."/>
        </authorList>
    </citation>
    <scope>NUCLEOTIDE SEQUENCE [LARGE SCALE GENOMIC DNA]</scope>
    <source>
        <strain evidence="13">M1</strain>
    </source>
</reference>
<gene>
    <name evidence="12" type="ORF">SAMN02194393_03900</name>
</gene>
<evidence type="ECO:0000256" key="2">
    <source>
        <dbReference type="ARBA" id="ARBA00001946"/>
    </source>
</evidence>
<evidence type="ECO:0000313" key="12">
    <source>
        <dbReference type="EMBL" id="SKC83385.1"/>
    </source>
</evidence>
<evidence type="ECO:0000256" key="7">
    <source>
        <dbReference type="ARBA" id="ARBA00022723"/>
    </source>
</evidence>
<evidence type="ECO:0000256" key="9">
    <source>
        <dbReference type="ARBA" id="ARBA00022801"/>
    </source>
</evidence>
<comment type="similarity">
    <text evidence="3">Belongs to the RNase H family.</text>
</comment>
<evidence type="ECO:0000256" key="1">
    <source>
        <dbReference type="ARBA" id="ARBA00000077"/>
    </source>
</evidence>
<dbReference type="InterPro" id="IPR012337">
    <property type="entry name" value="RNaseH-like_sf"/>
</dbReference>
<keyword evidence="13" id="KW-1185">Reference proteome</keyword>
<keyword evidence="8" id="KW-0255">Endonuclease</keyword>
<dbReference type="OrthoDB" id="7845843at2"/>
<dbReference type="GO" id="GO:0046872">
    <property type="term" value="F:metal ion binding"/>
    <property type="evidence" value="ECO:0007669"/>
    <property type="project" value="UniProtKB-KW"/>
</dbReference>
<dbReference type="SUPFAM" id="SSF53098">
    <property type="entry name" value="Ribonuclease H-like"/>
    <property type="match status" value="1"/>
</dbReference>
<organism evidence="12 13">
    <name type="scientific">Maledivibacter halophilus</name>
    <dbReference type="NCBI Taxonomy" id="36842"/>
    <lineage>
        <taxon>Bacteria</taxon>
        <taxon>Bacillati</taxon>
        <taxon>Bacillota</taxon>
        <taxon>Clostridia</taxon>
        <taxon>Peptostreptococcales</taxon>
        <taxon>Caminicellaceae</taxon>
        <taxon>Maledivibacter</taxon>
    </lineage>
</organism>
<dbReference type="Gene3D" id="3.30.420.10">
    <property type="entry name" value="Ribonuclease H-like superfamily/Ribonuclease H"/>
    <property type="match status" value="1"/>
</dbReference>
<keyword evidence="6" id="KW-0540">Nuclease</keyword>
<evidence type="ECO:0000256" key="6">
    <source>
        <dbReference type="ARBA" id="ARBA00022722"/>
    </source>
</evidence>
<dbReference type="GO" id="GO:0004523">
    <property type="term" value="F:RNA-DNA hybrid ribonuclease activity"/>
    <property type="evidence" value="ECO:0007669"/>
    <property type="project" value="UniProtKB-EC"/>
</dbReference>
<name>A0A1T5M5H9_9FIRM</name>
<comment type="catalytic activity">
    <reaction evidence="1">
        <text>Endonucleolytic cleavage to 5'-phosphomonoester.</text>
        <dbReference type="EC" id="3.1.26.4"/>
    </reaction>
</comment>
<dbReference type="PANTHER" id="PTHR10642">
    <property type="entry name" value="RIBONUCLEASE H1"/>
    <property type="match status" value="1"/>
</dbReference>